<dbReference type="Proteomes" id="UP001367508">
    <property type="component" value="Unassembled WGS sequence"/>
</dbReference>
<accession>A0AAN9JV98</accession>
<keyword evidence="2" id="KW-1185">Reference proteome</keyword>
<dbReference type="EMBL" id="JAYMYQ010000011">
    <property type="protein sequence ID" value="KAK7306100.1"/>
    <property type="molecule type" value="Genomic_DNA"/>
</dbReference>
<organism evidence="1 2">
    <name type="scientific">Canavalia gladiata</name>
    <name type="common">Sword bean</name>
    <name type="synonym">Dolichos gladiatus</name>
    <dbReference type="NCBI Taxonomy" id="3824"/>
    <lineage>
        <taxon>Eukaryota</taxon>
        <taxon>Viridiplantae</taxon>
        <taxon>Streptophyta</taxon>
        <taxon>Embryophyta</taxon>
        <taxon>Tracheophyta</taxon>
        <taxon>Spermatophyta</taxon>
        <taxon>Magnoliopsida</taxon>
        <taxon>eudicotyledons</taxon>
        <taxon>Gunneridae</taxon>
        <taxon>Pentapetalae</taxon>
        <taxon>rosids</taxon>
        <taxon>fabids</taxon>
        <taxon>Fabales</taxon>
        <taxon>Fabaceae</taxon>
        <taxon>Papilionoideae</taxon>
        <taxon>50 kb inversion clade</taxon>
        <taxon>NPAAA clade</taxon>
        <taxon>indigoferoid/millettioid clade</taxon>
        <taxon>Phaseoleae</taxon>
        <taxon>Canavalia</taxon>
    </lineage>
</organism>
<evidence type="ECO:0000313" key="2">
    <source>
        <dbReference type="Proteomes" id="UP001367508"/>
    </source>
</evidence>
<evidence type="ECO:0000313" key="1">
    <source>
        <dbReference type="EMBL" id="KAK7306100.1"/>
    </source>
</evidence>
<dbReference type="AlphaFoldDB" id="A0AAN9JV98"/>
<gene>
    <name evidence="1" type="ORF">VNO77_44020</name>
</gene>
<proteinExistence type="predicted"/>
<name>A0AAN9JV98_CANGL</name>
<protein>
    <submittedName>
        <fullName evidence="1">Uncharacterized protein</fullName>
    </submittedName>
</protein>
<sequence length="80" mass="8745">MKEVEDFLSMAKGFSGLLVVCLAPEESEILIVYCACERLRRGVNSITSLATMDGEILVVDAGNRGTHMKVPTLEDQDKIS</sequence>
<reference evidence="1 2" key="1">
    <citation type="submission" date="2024-01" db="EMBL/GenBank/DDBJ databases">
        <title>The genomes of 5 underutilized Papilionoideae crops provide insights into root nodulation and disease resistanc.</title>
        <authorList>
            <person name="Jiang F."/>
        </authorList>
    </citation>
    <scope>NUCLEOTIDE SEQUENCE [LARGE SCALE GENOMIC DNA]</scope>
    <source>
        <strain evidence="1">LVBAO_FW01</strain>
        <tissue evidence="1">Leaves</tissue>
    </source>
</reference>
<comment type="caution">
    <text evidence="1">The sequence shown here is derived from an EMBL/GenBank/DDBJ whole genome shotgun (WGS) entry which is preliminary data.</text>
</comment>